<keyword evidence="3" id="KW-0677">Repeat</keyword>
<dbReference type="InterPro" id="IPR036770">
    <property type="entry name" value="Ankyrin_rpt-contain_sf"/>
</dbReference>
<evidence type="ECO:0000256" key="2">
    <source>
        <dbReference type="ARBA" id="ARBA00022692"/>
    </source>
</evidence>
<dbReference type="InterPro" id="IPR026961">
    <property type="entry name" value="PGG_dom"/>
</dbReference>
<dbReference type="PROSITE" id="PS50297">
    <property type="entry name" value="ANK_REP_REGION"/>
    <property type="match status" value="1"/>
</dbReference>
<dbReference type="InterPro" id="IPR002110">
    <property type="entry name" value="Ankyrin_rpt"/>
</dbReference>
<gene>
    <name evidence="10" type="ORF">RJ641_003948</name>
</gene>
<dbReference type="Pfam" id="PF13962">
    <property type="entry name" value="PGG"/>
    <property type="match status" value="1"/>
</dbReference>
<feature type="transmembrane region" description="Helical" evidence="8">
    <location>
        <begin position="501"/>
        <end position="520"/>
    </location>
</feature>
<evidence type="ECO:0000256" key="6">
    <source>
        <dbReference type="ARBA" id="ARBA00023136"/>
    </source>
</evidence>
<dbReference type="PROSITE" id="PS50088">
    <property type="entry name" value="ANK_REPEAT"/>
    <property type="match status" value="1"/>
</dbReference>
<dbReference type="PANTHER" id="PTHR24186:SF50">
    <property type="entry name" value="ANKYRIN REPEAT-CONTAINING PROTEIN ITN1-LIKE ISOFORM X1"/>
    <property type="match status" value="1"/>
</dbReference>
<evidence type="ECO:0000313" key="11">
    <source>
        <dbReference type="Proteomes" id="UP001370490"/>
    </source>
</evidence>
<dbReference type="SMART" id="SM00248">
    <property type="entry name" value="ANK"/>
    <property type="match status" value="9"/>
</dbReference>
<evidence type="ECO:0000256" key="7">
    <source>
        <dbReference type="PROSITE-ProRule" id="PRU00023"/>
    </source>
</evidence>
<feature type="domain" description="PGG" evidence="9">
    <location>
        <begin position="385"/>
        <end position="496"/>
    </location>
</feature>
<dbReference type="Proteomes" id="UP001370490">
    <property type="component" value="Unassembled WGS sequence"/>
</dbReference>
<comment type="caution">
    <text evidence="10">The sequence shown here is derived from an EMBL/GenBank/DDBJ whole genome shotgun (WGS) entry which is preliminary data.</text>
</comment>
<feature type="transmembrane region" description="Helical" evidence="8">
    <location>
        <begin position="468"/>
        <end position="495"/>
    </location>
</feature>
<name>A0AAN8VDV7_9MAGN</name>
<proteinExistence type="predicted"/>
<organism evidence="10 11">
    <name type="scientific">Dillenia turbinata</name>
    <dbReference type="NCBI Taxonomy" id="194707"/>
    <lineage>
        <taxon>Eukaryota</taxon>
        <taxon>Viridiplantae</taxon>
        <taxon>Streptophyta</taxon>
        <taxon>Embryophyta</taxon>
        <taxon>Tracheophyta</taxon>
        <taxon>Spermatophyta</taxon>
        <taxon>Magnoliopsida</taxon>
        <taxon>eudicotyledons</taxon>
        <taxon>Gunneridae</taxon>
        <taxon>Pentapetalae</taxon>
        <taxon>Dilleniales</taxon>
        <taxon>Dilleniaceae</taxon>
        <taxon>Dillenia</taxon>
    </lineage>
</organism>
<evidence type="ECO:0000256" key="4">
    <source>
        <dbReference type="ARBA" id="ARBA00022989"/>
    </source>
</evidence>
<feature type="repeat" description="ANK" evidence="7">
    <location>
        <begin position="65"/>
        <end position="87"/>
    </location>
</feature>
<evidence type="ECO:0000256" key="8">
    <source>
        <dbReference type="SAM" id="Phobius"/>
    </source>
</evidence>
<evidence type="ECO:0000256" key="5">
    <source>
        <dbReference type="ARBA" id="ARBA00023043"/>
    </source>
</evidence>
<dbReference type="EMBL" id="JBAMMX010000012">
    <property type="protein sequence ID" value="KAK6929854.1"/>
    <property type="molecule type" value="Genomic_DNA"/>
</dbReference>
<keyword evidence="2 8" id="KW-0812">Transmembrane</keyword>
<dbReference type="Gene3D" id="1.25.40.20">
    <property type="entry name" value="Ankyrin repeat-containing domain"/>
    <property type="match status" value="3"/>
</dbReference>
<feature type="transmembrane region" description="Helical" evidence="8">
    <location>
        <begin position="432"/>
        <end position="456"/>
    </location>
</feature>
<keyword evidence="11" id="KW-1185">Reference proteome</keyword>
<protein>
    <submittedName>
        <fullName evidence="10">Ankyrin repeat</fullName>
    </submittedName>
</protein>
<keyword evidence="4 8" id="KW-1133">Transmembrane helix</keyword>
<comment type="subcellular location">
    <subcellularLocation>
        <location evidence="1">Membrane</location>
        <topology evidence="1">Multi-pass membrane protein</topology>
    </subcellularLocation>
</comment>
<dbReference type="Pfam" id="PF12796">
    <property type="entry name" value="Ank_2"/>
    <property type="match status" value="3"/>
</dbReference>
<keyword evidence="5 7" id="KW-0040">ANK repeat</keyword>
<evidence type="ECO:0000259" key="9">
    <source>
        <dbReference type="Pfam" id="PF13962"/>
    </source>
</evidence>
<dbReference type="PANTHER" id="PTHR24186">
    <property type="entry name" value="PROTEIN PHOSPHATASE 1 REGULATORY SUBUNIT"/>
    <property type="match status" value="1"/>
</dbReference>
<accession>A0AAN8VDV7</accession>
<dbReference type="AlphaFoldDB" id="A0AAN8VDV7"/>
<evidence type="ECO:0000256" key="1">
    <source>
        <dbReference type="ARBA" id="ARBA00004141"/>
    </source>
</evidence>
<sequence length="527" mass="58578">MDPSLHKAIMEDDYYQVRASKDQLLMQLTPNKNTVLHMAAQYGKILCLEESIELCPSLLLQVNSIGETPLHIAAREGNYWAVKALIDGAKAIQGEVESLVGVVKEMLRMTNKRKNTPLHEAMRTNFPMLVRLLLTEDPEYPYEANAAGETPLYLAAERGFEGVVVEILETCKAPLDKGPNNRTALHAAVLSNTSGTTAKILERLPALIREGDQRGWTPLHWAAHFNFMWRVRQLLNFDRSVAYIKDNEGMAAIHVAACNGAIFAIKEIISHCPDCDELVDNKNRNALHMAVNCKQKEAAECILKHCPYSNLINEEDEDGNTPLHMLASSCQHIPALIKHPKLDMKALNKQNLTALDIIPPDTFKRFATAEIRNWEEQLTEEDKSEIHRATGSHLIVATLIATVTFAAGFTLPGGFSGNEGPDQGMAILIKKAAFQAFVIFDTIANLLSISAVFLYFIMAINYAPERLFYYFGYAALLTMSSVAAMVVAFVTGMYAVLSHSLGLAIAICVIGCSFFIPYFYHVRKLFK</sequence>
<feature type="transmembrane region" description="Helical" evidence="8">
    <location>
        <begin position="393"/>
        <end position="412"/>
    </location>
</feature>
<dbReference type="GO" id="GO:0005886">
    <property type="term" value="C:plasma membrane"/>
    <property type="evidence" value="ECO:0007669"/>
    <property type="project" value="TreeGrafter"/>
</dbReference>
<reference evidence="10 11" key="1">
    <citation type="submission" date="2023-12" db="EMBL/GenBank/DDBJ databases">
        <title>A high-quality genome assembly for Dillenia turbinata (Dilleniales).</title>
        <authorList>
            <person name="Chanderbali A."/>
        </authorList>
    </citation>
    <scope>NUCLEOTIDE SEQUENCE [LARGE SCALE GENOMIC DNA]</scope>
    <source>
        <strain evidence="10">LSX21</strain>
        <tissue evidence="10">Leaf</tissue>
    </source>
</reference>
<evidence type="ECO:0000256" key="3">
    <source>
        <dbReference type="ARBA" id="ARBA00022737"/>
    </source>
</evidence>
<dbReference type="SUPFAM" id="SSF48403">
    <property type="entry name" value="Ankyrin repeat"/>
    <property type="match status" value="1"/>
</dbReference>
<keyword evidence="6 8" id="KW-0472">Membrane</keyword>
<evidence type="ECO:0000313" key="10">
    <source>
        <dbReference type="EMBL" id="KAK6929854.1"/>
    </source>
</evidence>